<dbReference type="Proteomes" id="UP000188605">
    <property type="component" value="Unassembled WGS sequence"/>
</dbReference>
<keyword evidence="2" id="KW-1185">Reference proteome</keyword>
<dbReference type="EMBL" id="LJDB01000105">
    <property type="protein sequence ID" value="ONI37696.1"/>
    <property type="molecule type" value="Genomic_DNA"/>
</dbReference>
<comment type="caution">
    <text evidence="1">The sequence shown here is derived from an EMBL/GenBank/DDBJ whole genome shotgun (WGS) entry which is preliminary data.</text>
</comment>
<name>A0ACC8X758_9FIRM</name>
<sequence>MNKKFTAILIASMMVMMSGCQSDEVAETTEAEPVAEVAETTEAEPVTEVNIIEEEILTGYGDGFGGKITAKVTMIEGSIVNLEIEAPKETPGICTPAVENLPPAIVEAGNTDVDVVSGASKTSEGIIYAVNNAINPEEYPYPILKEEFIAEQVNTAPATLGLGMTARGRLSIGKDSVDNLPMYSFNEVYAAVVFDQEGRVSALRFDQLEVFTPNLEFPNFDAPKFAGYPGQSYGSAEYADDNAYLEVFDTWNTKRERGESYVMTSGTWAEQADKFEQVLVGMTLEEIREWFNKYCSDINGRPLNAKSKNEADIEKLNALSDDEKAMLVDVVASASMSLDDEHGSLIGAIEDAYNNRVAIPSGKISSLGLGADFTGRIGPGKDSTGTPIYSFNNVIAAALYDEDNNIVAINIDQSEVLSPNSSTATASNFGGFPGQQYNCDKDHDGEIDTVKVYDETSFLEQFEGNWASKKDRGNDYKFGIGTWSSQIAGYEELFKGMTASEVSEWFNKYCSDINGRPLKADSKNAEDVEKFNALSDDEKAMLIDVVASASMSLDDSHGDIVSAINKATEYQIPVNITVE</sequence>
<reference evidence="1" key="1">
    <citation type="submission" date="2016-08" db="EMBL/GenBank/DDBJ databases">
        <authorList>
            <person name="Ngugi D.K."/>
            <person name="Miyake S."/>
            <person name="Stingl U."/>
        </authorList>
    </citation>
    <scope>NUCLEOTIDE SEQUENCE</scope>
    <source>
        <strain evidence="1">SCG-B11WGA-EpuloA1</strain>
    </source>
</reference>
<evidence type="ECO:0000313" key="2">
    <source>
        <dbReference type="Proteomes" id="UP000188605"/>
    </source>
</evidence>
<proteinExistence type="predicted"/>
<protein>
    <submittedName>
        <fullName evidence="1">Uncharacterized protein</fullName>
    </submittedName>
</protein>
<evidence type="ECO:0000313" key="1">
    <source>
        <dbReference type="EMBL" id="ONI37696.1"/>
    </source>
</evidence>
<gene>
    <name evidence="1" type="ORF">AN396_12440</name>
</gene>
<accession>A0ACC8X758</accession>
<organism evidence="1 2">
    <name type="scientific">Candidatus Epulonipiscium fishelsonii</name>
    <dbReference type="NCBI Taxonomy" id="77094"/>
    <lineage>
        <taxon>Bacteria</taxon>
        <taxon>Bacillati</taxon>
        <taxon>Bacillota</taxon>
        <taxon>Clostridia</taxon>
        <taxon>Lachnospirales</taxon>
        <taxon>Lachnospiraceae</taxon>
        <taxon>Candidatus Epulonipiscium</taxon>
    </lineage>
</organism>